<dbReference type="SUPFAM" id="SSF56112">
    <property type="entry name" value="Protein kinase-like (PK-like)"/>
    <property type="match status" value="1"/>
</dbReference>
<dbReference type="OrthoDB" id="9762169at2"/>
<dbReference type="EC" id="2.7.11.1" evidence="1"/>
<accession>A0A563ESV7</accession>
<dbReference type="InterPro" id="IPR000719">
    <property type="entry name" value="Prot_kinase_dom"/>
</dbReference>
<evidence type="ECO:0000256" key="6">
    <source>
        <dbReference type="ARBA" id="ARBA00022840"/>
    </source>
</evidence>
<keyword evidence="6" id="KW-0067">ATP-binding</keyword>
<dbReference type="SMART" id="SM00219">
    <property type="entry name" value="TyrKc"/>
    <property type="match status" value="1"/>
</dbReference>
<dbReference type="RefSeq" id="WP_146353412.1">
    <property type="nucleotide sequence ID" value="NZ_VOBR01000011.1"/>
</dbReference>
<evidence type="ECO:0000259" key="8">
    <source>
        <dbReference type="PROSITE" id="PS50011"/>
    </source>
</evidence>
<gene>
    <name evidence="9" type="ORF">FKR81_18960</name>
</gene>
<sequence>MTEGLPEIAGFRYVQRLGRGGCSSVHLFHDAGSDRNVAVKVLDDPALPPLLRERFVAEARAAAVLGNHSNVVTVYQAGETREGQLYVAMRYCPNPDLGRLVANTPLPADSVLAVGVQIAGAVQAAHEMRVLHRDIRPANILVDENRKPCLTGFGIAGQLATRQTKRDALLSVPWSAPEVIRPTGATGANGVSAEVFSLGATLWHLLAGHSPFVVPHGDNTRSVIEARILHGSPRPTGRAPRSMEELLRRAMAPNPLARPRSVGEFAAELQAVQRELSGTTTPFVSDVDPVPLVEPSRLKASTPIFIAQPPIPVVHAKGEAMAAREEKPQRRTRWPVYAGASAAGVAAVTVGVILLSGNGASSGNSPAIDSGAQPNAAVDSTAPGKPAITSTRLGAGTLRFTWTYANQEPTDTFTWRTTDELKTGTATAPTLDLAATGALCIEVKVVRADGTTSADWSPEGCGS</sequence>
<evidence type="ECO:0000313" key="9">
    <source>
        <dbReference type="EMBL" id="TWP50692.1"/>
    </source>
</evidence>
<dbReference type="PROSITE" id="PS00109">
    <property type="entry name" value="PROTEIN_KINASE_TYR"/>
    <property type="match status" value="1"/>
</dbReference>
<dbReference type="Proteomes" id="UP000316639">
    <property type="component" value="Unassembled WGS sequence"/>
</dbReference>
<evidence type="ECO:0000256" key="4">
    <source>
        <dbReference type="ARBA" id="ARBA00022741"/>
    </source>
</evidence>
<evidence type="ECO:0000256" key="5">
    <source>
        <dbReference type="ARBA" id="ARBA00022777"/>
    </source>
</evidence>
<keyword evidence="5 9" id="KW-0418">Kinase</keyword>
<evidence type="ECO:0000256" key="2">
    <source>
        <dbReference type="ARBA" id="ARBA00022527"/>
    </source>
</evidence>
<evidence type="ECO:0000256" key="7">
    <source>
        <dbReference type="SAM" id="MobiDB-lite"/>
    </source>
</evidence>
<feature type="region of interest" description="Disordered" evidence="7">
    <location>
        <begin position="361"/>
        <end position="384"/>
    </location>
</feature>
<dbReference type="PANTHER" id="PTHR43289:SF6">
    <property type="entry name" value="SERINE_THREONINE-PROTEIN KINASE NEKL-3"/>
    <property type="match status" value="1"/>
</dbReference>
<keyword evidence="2 9" id="KW-0723">Serine/threonine-protein kinase</keyword>
<keyword evidence="4" id="KW-0547">Nucleotide-binding</keyword>
<organism evidence="9 10">
    <name type="scientific">Lentzea tibetensis</name>
    <dbReference type="NCBI Taxonomy" id="2591470"/>
    <lineage>
        <taxon>Bacteria</taxon>
        <taxon>Bacillati</taxon>
        <taxon>Actinomycetota</taxon>
        <taxon>Actinomycetes</taxon>
        <taxon>Pseudonocardiales</taxon>
        <taxon>Pseudonocardiaceae</taxon>
        <taxon>Lentzea</taxon>
    </lineage>
</organism>
<dbReference type="GO" id="GO:0004713">
    <property type="term" value="F:protein tyrosine kinase activity"/>
    <property type="evidence" value="ECO:0007669"/>
    <property type="project" value="InterPro"/>
</dbReference>
<dbReference type="GO" id="GO:0005524">
    <property type="term" value="F:ATP binding"/>
    <property type="evidence" value="ECO:0007669"/>
    <property type="project" value="UniProtKB-KW"/>
</dbReference>
<dbReference type="InterPro" id="IPR008266">
    <property type="entry name" value="Tyr_kinase_AS"/>
</dbReference>
<reference evidence="9 10" key="1">
    <citation type="submission" date="2019-07" db="EMBL/GenBank/DDBJ databases">
        <title>Lentzea xizangensis sp. nov., isolated from Qinghai-Tibetan Plateau Soils.</title>
        <authorList>
            <person name="Huang J."/>
        </authorList>
    </citation>
    <scope>NUCLEOTIDE SEQUENCE [LARGE SCALE GENOMIC DNA]</scope>
    <source>
        <strain evidence="9 10">FXJ1.1311</strain>
    </source>
</reference>
<evidence type="ECO:0000256" key="1">
    <source>
        <dbReference type="ARBA" id="ARBA00012513"/>
    </source>
</evidence>
<proteinExistence type="predicted"/>
<keyword evidence="10" id="KW-1185">Reference proteome</keyword>
<evidence type="ECO:0000256" key="3">
    <source>
        <dbReference type="ARBA" id="ARBA00022679"/>
    </source>
</evidence>
<dbReference type="Gene3D" id="1.10.510.10">
    <property type="entry name" value="Transferase(Phosphotransferase) domain 1"/>
    <property type="match status" value="1"/>
</dbReference>
<dbReference type="PANTHER" id="PTHR43289">
    <property type="entry name" value="MITOGEN-ACTIVATED PROTEIN KINASE KINASE KINASE 20-RELATED"/>
    <property type="match status" value="1"/>
</dbReference>
<keyword evidence="3" id="KW-0808">Transferase</keyword>
<dbReference type="Gene3D" id="3.30.200.20">
    <property type="entry name" value="Phosphorylase Kinase, domain 1"/>
    <property type="match status" value="1"/>
</dbReference>
<dbReference type="InterPro" id="IPR011009">
    <property type="entry name" value="Kinase-like_dom_sf"/>
</dbReference>
<evidence type="ECO:0000313" key="10">
    <source>
        <dbReference type="Proteomes" id="UP000316639"/>
    </source>
</evidence>
<feature type="domain" description="Protein kinase" evidence="8">
    <location>
        <begin position="11"/>
        <end position="284"/>
    </location>
</feature>
<dbReference type="GO" id="GO:0004674">
    <property type="term" value="F:protein serine/threonine kinase activity"/>
    <property type="evidence" value="ECO:0007669"/>
    <property type="project" value="UniProtKB-KW"/>
</dbReference>
<dbReference type="PROSITE" id="PS50011">
    <property type="entry name" value="PROTEIN_KINASE_DOM"/>
    <property type="match status" value="1"/>
</dbReference>
<dbReference type="EMBL" id="VOBR01000011">
    <property type="protein sequence ID" value="TWP50692.1"/>
    <property type="molecule type" value="Genomic_DNA"/>
</dbReference>
<dbReference type="CDD" id="cd14014">
    <property type="entry name" value="STKc_PknB_like"/>
    <property type="match status" value="1"/>
</dbReference>
<name>A0A563ESV7_9PSEU</name>
<protein>
    <recommendedName>
        <fullName evidence="1">non-specific serine/threonine protein kinase</fullName>
        <ecNumber evidence="1">2.7.11.1</ecNumber>
    </recommendedName>
</protein>
<comment type="caution">
    <text evidence="9">The sequence shown here is derived from an EMBL/GenBank/DDBJ whole genome shotgun (WGS) entry which is preliminary data.</text>
</comment>
<dbReference type="Pfam" id="PF00069">
    <property type="entry name" value="Pkinase"/>
    <property type="match status" value="1"/>
</dbReference>
<dbReference type="InterPro" id="IPR020635">
    <property type="entry name" value="Tyr_kinase_cat_dom"/>
</dbReference>
<dbReference type="AlphaFoldDB" id="A0A563ESV7"/>